<evidence type="ECO:0000256" key="2">
    <source>
        <dbReference type="ARBA" id="ARBA00022692"/>
    </source>
</evidence>
<keyword evidence="2" id="KW-0812">Transmembrane</keyword>
<evidence type="ECO:0000256" key="4">
    <source>
        <dbReference type="ARBA" id="ARBA00023136"/>
    </source>
</evidence>
<evidence type="ECO:0000313" key="8">
    <source>
        <dbReference type="Proteomes" id="UP000675881"/>
    </source>
</evidence>
<dbReference type="PANTHER" id="PTHR13315:SF4">
    <property type="entry name" value="METALLOPHOSPHOESTERASE, ISOFORM E"/>
    <property type="match status" value="1"/>
</dbReference>
<keyword evidence="7" id="KW-0378">Hydrolase</keyword>
<dbReference type="InterPro" id="IPR029052">
    <property type="entry name" value="Metallo-depent_PP-like"/>
</dbReference>
<accession>A0A7R8D663</accession>
<reference evidence="7" key="1">
    <citation type="submission" date="2021-02" db="EMBL/GenBank/DDBJ databases">
        <authorList>
            <person name="Bekaert M."/>
        </authorList>
    </citation>
    <scope>NUCLEOTIDE SEQUENCE</scope>
    <source>
        <strain evidence="7">IoA-00</strain>
    </source>
</reference>
<feature type="region of interest" description="Disordered" evidence="5">
    <location>
        <begin position="601"/>
        <end position="635"/>
    </location>
</feature>
<keyword evidence="4" id="KW-0472">Membrane</keyword>
<organism evidence="7 8">
    <name type="scientific">Lepeophtheirus salmonis</name>
    <name type="common">Salmon louse</name>
    <name type="synonym">Caligus salmonis</name>
    <dbReference type="NCBI Taxonomy" id="72036"/>
    <lineage>
        <taxon>Eukaryota</taxon>
        <taxon>Metazoa</taxon>
        <taxon>Ecdysozoa</taxon>
        <taxon>Arthropoda</taxon>
        <taxon>Crustacea</taxon>
        <taxon>Multicrustacea</taxon>
        <taxon>Hexanauplia</taxon>
        <taxon>Copepoda</taxon>
        <taxon>Siphonostomatoida</taxon>
        <taxon>Caligidae</taxon>
        <taxon>Lepeophtheirus</taxon>
    </lineage>
</organism>
<feature type="domain" description="Calcineurin-like phosphoesterase" evidence="6">
    <location>
        <begin position="33"/>
        <end position="177"/>
    </location>
</feature>
<feature type="region of interest" description="Disordered" evidence="5">
    <location>
        <begin position="412"/>
        <end position="433"/>
    </location>
</feature>
<name>A0A7R8D663_LEPSM</name>
<comment type="subcellular location">
    <subcellularLocation>
        <location evidence="1">Membrane</location>
        <topology evidence="1">Multi-pass membrane protein</topology>
    </subcellularLocation>
</comment>
<dbReference type="GO" id="GO:0005783">
    <property type="term" value="C:endoplasmic reticulum"/>
    <property type="evidence" value="ECO:0007669"/>
    <property type="project" value="TreeGrafter"/>
</dbReference>
<dbReference type="GO" id="GO:0016787">
    <property type="term" value="F:hydrolase activity"/>
    <property type="evidence" value="ECO:0007669"/>
    <property type="project" value="UniProtKB-KW"/>
</dbReference>
<dbReference type="EMBL" id="HG994588">
    <property type="protein sequence ID" value="CAF3042006.1"/>
    <property type="molecule type" value="Genomic_DNA"/>
</dbReference>
<proteinExistence type="predicted"/>
<dbReference type="PANTHER" id="PTHR13315">
    <property type="entry name" value="METALLO PHOSPHOESTERASE RELATED"/>
    <property type="match status" value="1"/>
</dbReference>
<evidence type="ECO:0000256" key="3">
    <source>
        <dbReference type="ARBA" id="ARBA00022989"/>
    </source>
</evidence>
<dbReference type="Pfam" id="PF00149">
    <property type="entry name" value="Metallophos"/>
    <property type="match status" value="1"/>
</dbReference>
<dbReference type="OrthoDB" id="10426730at2759"/>
<gene>
    <name evidence="7" type="ORF">LSAA_15232</name>
</gene>
<dbReference type="GO" id="GO:0016020">
    <property type="term" value="C:membrane"/>
    <property type="evidence" value="ECO:0007669"/>
    <property type="project" value="UniProtKB-SubCell"/>
</dbReference>
<evidence type="ECO:0000313" key="7">
    <source>
        <dbReference type="EMBL" id="CAF3042006.1"/>
    </source>
</evidence>
<dbReference type="AlphaFoldDB" id="A0A7R8D663"/>
<dbReference type="InterPro" id="IPR033308">
    <property type="entry name" value="PGAP5/Cdc1/Ted1"/>
</dbReference>
<dbReference type="SUPFAM" id="SSF56300">
    <property type="entry name" value="Metallo-dependent phosphatases"/>
    <property type="match status" value="1"/>
</dbReference>
<dbReference type="InterPro" id="IPR004843">
    <property type="entry name" value="Calcineurin-like_PHP"/>
</dbReference>
<sequence>MDPKDIFGVEQSPKIKIESDRYLSISFQWLLWAYKPSIIIFLGDLIDEASTTDDEDVYKSYVDRFYSIYSKDSAPLTIYIPGDNDIGGDGLDMVTEKKLKRFNTYFNGCGAFFQVSKRIQVFTYDPLKDTFPFINKKDSKVKIFASHRPITTLIEPEDYRFKFAGRPSVIFSAHHHYGSISSPQTSSWSNLKNKMKRTSSLLQELKVLSKACEELDEGNKDKQVFVRRIVQLKAELQDIKDNLYFLVESRLTPRQLNLLSFNEPFQDPSFDPSIRFFGIDWEQIFGKCFNISISIKIFSQGYLHLKEDTQLDILLLNSILLDLSRLEMDITSHAEAVLNGRLSKSQLRLIQEEQTRLKTMFPPTYATPPRKRSSMAKAKSFRESSGNKRVISKYRKNKTSEFHHYGHRFSSDLTTRGAEEGSQTPLAMSRDEDMEKNRAHSNMIQQEEHNMESLVEKTTVCFRSLDLISTKEQLVCEDPEEGNKDKQVFIRQIVQLKAELQDIKDYLFPWRDTQLDISLLNSILLDLSRLEIDITSHAEAVLNGRLSKSQIRLIQEEQTCLRTMFPPASVTLPQNWSSVSKSKSFREISGKKRVTSKYRKNKTSEFHDHGHRCSSDLGTRSAEEGSQTPLAMSRDEDMEKPVFIRRKSSFMQNVSNLLKNIR</sequence>
<dbReference type="GO" id="GO:0006506">
    <property type="term" value="P:GPI anchor biosynthetic process"/>
    <property type="evidence" value="ECO:0007669"/>
    <property type="project" value="InterPro"/>
</dbReference>
<evidence type="ECO:0000259" key="6">
    <source>
        <dbReference type="Pfam" id="PF00149"/>
    </source>
</evidence>
<dbReference type="Gene3D" id="3.60.21.10">
    <property type="match status" value="1"/>
</dbReference>
<dbReference type="Proteomes" id="UP000675881">
    <property type="component" value="Chromosome 9"/>
</dbReference>
<dbReference type="EC" id="3.1.-.-" evidence="7"/>
<keyword evidence="3" id="KW-1133">Transmembrane helix</keyword>
<feature type="region of interest" description="Disordered" evidence="5">
    <location>
        <begin position="361"/>
        <end position="390"/>
    </location>
</feature>
<evidence type="ECO:0000256" key="5">
    <source>
        <dbReference type="SAM" id="MobiDB-lite"/>
    </source>
</evidence>
<keyword evidence="8" id="KW-1185">Reference proteome</keyword>
<evidence type="ECO:0000256" key="1">
    <source>
        <dbReference type="ARBA" id="ARBA00004141"/>
    </source>
</evidence>
<protein>
    <submittedName>
        <fullName evidence="7">MPPE1</fullName>
        <ecNumber evidence="7">3.1.-.-</ecNumber>
    </submittedName>
</protein>
<feature type="compositionally biased region" description="Basic and acidic residues" evidence="5">
    <location>
        <begin position="602"/>
        <end position="614"/>
    </location>
</feature>